<proteinExistence type="predicted"/>
<comment type="caution">
    <text evidence="1">The sequence shown here is derived from an EMBL/GenBank/DDBJ whole genome shotgun (WGS) entry which is preliminary data.</text>
</comment>
<name>A0ACB8G4X3_9SAUR</name>
<protein>
    <submittedName>
        <fullName evidence="1">Uncharacterized protein</fullName>
    </submittedName>
</protein>
<evidence type="ECO:0000313" key="2">
    <source>
        <dbReference type="Proteomes" id="UP000827872"/>
    </source>
</evidence>
<accession>A0ACB8G4X3</accession>
<sequence length="185" mass="20878">MRYRAGSINSLVCWVMAFEACDEGNKGYLSREDYKVAVVMLFGYKPSKMEADSVMASVQQNQLDSMACPDQPQEGCHLAQGMRAASPEALTESPIGVSLDAFLSLMRTKKTSQLYHSEARHLFTAFDMQCKGFLSLDDFKKAFRIVAPKLPERTIVETFRMNRAKVFLACSLIFAEKWDTEMNTD</sequence>
<organism evidence="1 2">
    <name type="scientific">Sphaerodactylus townsendi</name>
    <dbReference type="NCBI Taxonomy" id="933632"/>
    <lineage>
        <taxon>Eukaryota</taxon>
        <taxon>Metazoa</taxon>
        <taxon>Chordata</taxon>
        <taxon>Craniata</taxon>
        <taxon>Vertebrata</taxon>
        <taxon>Euteleostomi</taxon>
        <taxon>Lepidosauria</taxon>
        <taxon>Squamata</taxon>
        <taxon>Bifurcata</taxon>
        <taxon>Gekkota</taxon>
        <taxon>Sphaerodactylidae</taxon>
        <taxon>Sphaerodactylus</taxon>
    </lineage>
</organism>
<reference evidence="1" key="1">
    <citation type="submission" date="2021-08" db="EMBL/GenBank/DDBJ databases">
        <title>The first chromosome-level gecko genome reveals the dynamic sex chromosomes of Neotropical dwarf geckos (Sphaerodactylidae: Sphaerodactylus).</title>
        <authorList>
            <person name="Pinto B.J."/>
            <person name="Keating S.E."/>
            <person name="Gamble T."/>
        </authorList>
    </citation>
    <scope>NUCLEOTIDE SEQUENCE</scope>
    <source>
        <strain evidence="1">TG3544</strain>
    </source>
</reference>
<keyword evidence="2" id="KW-1185">Reference proteome</keyword>
<evidence type="ECO:0000313" key="1">
    <source>
        <dbReference type="EMBL" id="KAH8014763.1"/>
    </source>
</evidence>
<gene>
    <name evidence="1" type="ORF">K3G42_031652</name>
</gene>
<dbReference type="Proteomes" id="UP000827872">
    <property type="component" value="Linkage Group LG02"/>
</dbReference>
<dbReference type="EMBL" id="CM037615">
    <property type="protein sequence ID" value="KAH8014763.1"/>
    <property type="molecule type" value="Genomic_DNA"/>
</dbReference>